<dbReference type="AlphaFoldDB" id="X1CFV0"/>
<evidence type="ECO:0000256" key="1">
    <source>
        <dbReference type="SAM" id="Phobius"/>
    </source>
</evidence>
<evidence type="ECO:0000313" key="2">
    <source>
        <dbReference type="EMBL" id="GAH06527.1"/>
    </source>
</evidence>
<feature type="non-terminal residue" evidence="2">
    <location>
        <position position="1"/>
    </location>
</feature>
<protein>
    <submittedName>
        <fullName evidence="2">Uncharacterized protein</fullName>
    </submittedName>
</protein>
<reference evidence="2" key="1">
    <citation type="journal article" date="2014" name="Front. Microbiol.">
        <title>High frequency of phylogenetically diverse reductive dehalogenase-homologous genes in deep subseafloor sedimentary metagenomes.</title>
        <authorList>
            <person name="Kawai M."/>
            <person name="Futagami T."/>
            <person name="Toyoda A."/>
            <person name="Takaki Y."/>
            <person name="Nishi S."/>
            <person name="Hori S."/>
            <person name="Arai W."/>
            <person name="Tsubouchi T."/>
            <person name="Morono Y."/>
            <person name="Uchiyama I."/>
            <person name="Ito T."/>
            <person name="Fujiyama A."/>
            <person name="Inagaki F."/>
            <person name="Takami H."/>
        </authorList>
    </citation>
    <scope>NUCLEOTIDE SEQUENCE</scope>
    <source>
        <strain evidence="2">Expedition CK06-06</strain>
    </source>
</reference>
<gene>
    <name evidence="2" type="ORF">S01H4_57314</name>
</gene>
<organism evidence="2">
    <name type="scientific">marine sediment metagenome</name>
    <dbReference type="NCBI Taxonomy" id="412755"/>
    <lineage>
        <taxon>unclassified sequences</taxon>
        <taxon>metagenomes</taxon>
        <taxon>ecological metagenomes</taxon>
    </lineage>
</organism>
<comment type="caution">
    <text evidence="2">The sequence shown here is derived from an EMBL/GenBank/DDBJ whole genome shotgun (WGS) entry which is preliminary data.</text>
</comment>
<dbReference type="EMBL" id="BART01033322">
    <property type="protein sequence ID" value="GAH06527.1"/>
    <property type="molecule type" value="Genomic_DNA"/>
</dbReference>
<keyword evidence="1" id="KW-0812">Transmembrane</keyword>
<keyword evidence="1" id="KW-0472">Membrane</keyword>
<feature type="transmembrane region" description="Helical" evidence="1">
    <location>
        <begin position="12"/>
        <end position="33"/>
    </location>
</feature>
<keyword evidence="1" id="KW-1133">Transmembrane helix</keyword>
<accession>X1CFV0</accession>
<sequence>KPTDEEQNKAGAKIALIIGIICLILDIAFLNILSKKLQ</sequence>
<proteinExistence type="predicted"/>
<name>X1CFV0_9ZZZZ</name>